<protein>
    <recommendedName>
        <fullName evidence="6">Peptidase</fullName>
    </recommendedName>
</protein>
<gene>
    <name evidence="4" type="ORF">FD16_GL002397</name>
</gene>
<feature type="compositionally biased region" description="Polar residues" evidence="1">
    <location>
        <begin position="193"/>
        <end position="204"/>
    </location>
</feature>
<feature type="domain" description="Putative metallopeptidase" evidence="3">
    <location>
        <begin position="70"/>
        <end position="291"/>
    </location>
</feature>
<dbReference type="InterPro" id="IPR025154">
    <property type="entry name" value="Put_metallopeptidase_dom"/>
</dbReference>
<dbReference type="PANTHER" id="PTHR38730:SF1">
    <property type="entry name" value="SLL7028 PROTEIN"/>
    <property type="match status" value="1"/>
</dbReference>
<feature type="compositionally biased region" description="Basic and acidic residues" evidence="1">
    <location>
        <begin position="170"/>
        <end position="192"/>
    </location>
</feature>
<evidence type="ECO:0008006" key="6">
    <source>
        <dbReference type="Google" id="ProtNLM"/>
    </source>
</evidence>
<dbReference type="SUPFAM" id="SSF53300">
    <property type="entry name" value="vWA-like"/>
    <property type="match status" value="1"/>
</dbReference>
<sequence>MNQQNFQHLMTQLRETGSDPVTAGKLAEQIMSESVVDLLQNERLYGEVLLQLPRRYSYEISAIMGLKWRNNSLELVINPHELSKLKLSDELPNLLKHEVLHIVWQHPIRYRNYSHQNNVSIATDVAVNQYLSSAPVGTMTLEKLQPLLDDKLPTREDSQRYLTIIEHGKLNNDDRSDSDESTKLDRQADTDRQQISNSPSQNVHTDSHDGWQTDSDQQNESQQVANLKQMLDSAWKNTPDKQRGLLPGKVREQLEQVNDEPRLNWRQLFKKSLGTIPLGKKNSYARFNRRQPVRMDLPGQITNMVVNVEVFVDNSGSMGQREISYLLNQIRDIMKVYEAKLTVYSFDTVVHGDDAYEVKQYSQIRFERIGGGGTSFQSIFNFLHQQHATNNDTLAIVLTDGWGESKIEPYHFTNVLWVLTTQRSELSVENVNQRVVSLQDDPNYQAITGGLK</sequence>
<dbReference type="STRING" id="1423807.FD16_GL002397"/>
<dbReference type="Pfam" id="PF09967">
    <property type="entry name" value="DUF2201"/>
    <property type="match status" value="1"/>
</dbReference>
<feature type="domain" description="VWA-like" evidence="2">
    <location>
        <begin position="310"/>
        <end position="423"/>
    </location>
</feature>
<evidence type="ECO:0000256" key="1">
    <source>
        <dbReference type="SAM" id="MobiDB-lite"/>
    </source>
</evidence>
<dbReference type="AlphaFoldDB" id="A0A0R1W4D6"/>
<reference evidence="4 5" key="1">
    <citation type="journal article" date="2015" name="Genome Announc.">
        <title>Expanding the biotechnology potential of lactobacilli through comparative genomics of 213 strains and associated genera.</title>
        <authorList>
            <person name="Sun Z."/>
            <person name="Harris H.M."/>
            <person name="McCann A."/>
            <person name="Guo C."/>
            <person name="Argimon S."/>
            <person name="Zhang W."/>
            <person name="Yang X."/>
            <person name="Jeffery I.B."/>
            <person name="Cooney J.C."/>
            <person name="Kagawa T.F."/>
            <person name="Liu W."/>
            <person name="Song Y."/>
            <person name="Salvetti E."/>
            <person name="Wrobel A."/>
            <person name="Rasinkangas P."/>
            <person name="Parkhill J."/>
            <person name="Rea M.C."/>
            <person name="O'Sullivan O."/>
            <person name="Ritari J."/>
            <person name="Douillard F.P."/>
            <person name="Paul Ross R."/>
            <person name="Yang R."/>
            <person name="Briner A.E."/>
            <person name="Felis G.E."/>
            <person name="de Vos W.M."/>
            <person name="Barrangou R."/>
            <person name="Klaenhammer T.R."/>
            <person name="Caufield P.W."/>
            <person name="Cui Y."/>
            <person name="Zhang H."/>
            <person name="O'Toole P.W."/>
        </authorList>
    </citation>
    <scope>NUCLEOTIDE SEQUENCE [LARGE SCALE GENOMIC DNA]</scope>
    <source>
        <strain evidence="4 5">DSM 5007</strain>
    </source>
</reference>
<proteinExistence type="predicted"/>
<comment type="caution">
    <text evidence="4">The sequence shown here is derived from an EMBL/GenBank/DDBJ whole genome shotgun (WGS) entry which is preliminary data.</text>
</comment>
<evidence type="ECO:0000313" key="5">
    <source>
        <dbReference type="Proteomes" id="UP000051820"/>
    </source>
</evidence>
<dbReference type="InterPro" id="IPR036465">
    <property type="entry name" value="vWFA_dom_sf"/>
</dbReference>
<dbReference type="Pfam" id="PF13203">
    <property type="entry name" value="DUF2201_N"/>
    <property type="match status" value="1"/>
</dbReference>
<dbReference type="EMBL" id="AZGF01000008">
    <property type="protein sequence ID" value="KRM12402.1"/>
    <property type="molecule type" value="Genomic_DNA"/>
</dbReference>
<name>A0A0R1W4D6_9LACO</name>
<evidence type="ECO:0000313" key="4">
    <source>
        <dbReference type="EMBL" id="KRM12402.1"/>
    </source>
</evidence>
<dbReference type="OrthoDB" id="9809307at2"/>
<evidence type="ECO:0000259" key="2">
    <source>
        <dbReference type="Pfam" id="PF09967"/>
    </source>
</evidence>
<dbReference type="RefSeq" id="WP_010621245.1">
    <property type="nucleotide sequence ID" value="NZ_AZGF01000008.1"/>
</dbReference>
<organism evidence="4 5">
    <name type="scientific">Paucilactobacillus suebicus DSM 5007 = KCTC 3549</name>
    <dbReference type="NCBI Taxonomy" id="1423807"/>
    <lineage>
        <taxon>Bacteria</taxon>
        <taxon>Bacillati</taxon>
        <taxon>Bacillota</taxon>
        <taxon>Bacilli</taxon>
        <taxon>Lactobacillales</taxon>
        <taxon>Lactobacillaceae</taxon>
        <taxon>Paucilactobacillus</taxon>
    </lineage>
</organism>
<accession>A0A0R1W4D6</accession>
<evidence type="ECO:0000259" key="3">
    <source>
        <dbReference type="Pfam" id="PF13203"/>
    </source>
</evidence>
<dbReference type="eggNOG" id="COG3864">
    <property type="taxonomic scope" value="Bacteria"/>
</dbReference>
<dbReference type="PANTHER" id="PTHR38730">
    <property type="entry name" value="SLL7028 PROTEIN"/>
    <property type="match status" value="1"/>
</dbReference>
<feature type="region of interest" description="Disordered" evidence="1">
    <location>
        <begin position="170"/>
        <end position="224"/>
    </location>
</feature>
<feature type="compositionally biased region" description="Polar residues" evidence="1">
    <location>
        <begin position="212"/>
        <end position="224"/>
    </location>
</feature>
<dbReference type="InterPro" id="IPR018698">
    <property type="entry name" value="VWA-like_dom"/>
</dbReference>
<dbReference type="PATRIC" id="fig|1423807.3.peg.2476"/>
<dbReference type="Proteomes" id="UP000051820">
    <property type="component" value="Unassembled WGS sequence"/>
</dbReference>
<keyword evidence="5" id="KW-1185">Reference proteome</keyword>